<name>X0WYL0_9ZZZZ</name>
<evidence type="ECO:0008006" key="2">
    <source>
        <dbReference type="Google" id="ProtNLM"/>
    </source>
</evidence>
<evidence type="ECO:0000313" key="1">
    <source>
        <dbReference type="EMBL" id="GAG29498.1"/>
    </source>
</evidence>
<feature type="non-terminal residue" evidence="1">
    <location>
        <position position="53"/>
    </location>
</feature>
<comment type="caution">
    <text evidence="1">The sequence shown here is derived from an EMBL/GenBank/DDBJ whole genome shotgun (WGS) entry which is preliminary data.</text>
</comment>
<dbReference type="EMBL" id="BARS01046431">
    <property type="protein sequence ID" value="GAG29498.1"/>
    <property type="molecule type" value="Genomic_DNA"/>
</dbReference>
<proteinExistence type="predicted"/>
<dbReference type="AlphaFoldDB" id="X0WYL0"/>
<protein>
    <recommendedName>
        <fullName evidence="2">Resolvase HTH domain-containing protein</fullName>
    </recommendedName>
</protein>
<gene>
    <name evidence="1" type="ORF">S01H1_69897</name>
</gene>
<reference evidence="1" key="1">
    <citation type="journal article" date="2014" name="Front. Microbiol.">
        <title>High frequency of phylogenetically diverse reductive dehalogenase-homologous genes in deep subseafloor sedimentary metagenomes.</title>
        <authorList>
            <person name="Kawai M."/>
            <person name="Futagami T."/>
            <person name="Toyoda A."/>
            <person name="Takaki Y."/>
            <person name="Nishi S."/>
            <person name="Hori S."/>
            <person name="Arai W."/>
            <person name="Tsubouchi T."/>
            <person name="Morono Y."/>
            <person name="Uchiyama I."/>
            <person name="Ito T."/>
            <person name="Fujiyama A."/>
            <person name="Inagaki F."/>
            <person name="Takami H."/>
        </authorList>
    </citation>
    <scope>NUCLEOTIDE SEQUENCE</scope>
    <source>
        <strain evidence="1">Expedition CK06-06</strain>
    </source>
</reference>
<organism evidence="1">
    <name type="scientific">marine sediment metagenome</name>
    <dbReference type="NCBI Taxonomy" id="412755"/>
    <lineage>
        <taxon>unclassified sequences</taxon>
        <taxon>metagenomes</taxon>
        <taxon>ecological metagenomes</taxon>
    </lineage>
</organism>
<sequence length="53" mass="5978">MTGAFVGLTNMQKVRIAALTREGLSSSIIAERLNLRRSQVYYYQMGAGLREQK</sequence>
<accession>X0WYL0</accession>